<sequence length="143" mass="15947">MKSLFSNPVVISTKNLDIIDLAERCELLADILIDSETPAECKVLCQHLYAHLDALKENLDKPLSTALIEQLSVNHPSEFPASQVFADSDDLCDYSQALTHVLICHALSRQTSQLISGLLMRLVNTLVDDLKTPRFLRTQVQMA</sequence>
<keyword evidence="3" id="KW-1185">Reference proteome</keyword>
<evidence type="ECO:0000313" key="1">
    <source>
        <dbReference type="EMBL" id="MEW7311244.1"/>
    </source>
</evidence>
<proteinExistence type="predicted"/>
<gene>
    <name evidence="1" type="ORF">AB1E22_00685</name>
    <name evidence="2" type="ORF">AB1E22_21770</name>
</gene>
<organism evidence="1 3">
    <name type="scientific">Buttiauxella gaviniae</name>
    <dbReference type="NCBI Taxonomy" id="82990"/>
    <lineage>
        <taxon>Bacteria</taxon>
        <taxon>Pseudomonadati</taxon>
        <taxon>Pseudomonadota</taxon>
        <taxon>Gammaproteobacteria</taxon>
        <taxon>Enterobacterales</taxon>
        <taxon>Enterobacteriaceae</taxon>
        <taxon>Buttiauxella</taxon>
    </lineage>
</organism>
<comment type="caution">
    <text evidence="1">The sequence shown here is derived from an EMBL/GenBank/DDBJ whole genome shotgun (WGS) entry which is preliminary data.</text>
</comment>
<evidence type="ECO:0000313" key="3">
    <source>
        <dbReference type="Proteomes" id="UP001555342"/>
    </source>
</evidence>
<evidence type="ECO:0000313" key="2">
    <source>
        <dbReference type="EMBL" id="MEW7315305.1"/>
    </source>
</evidence>
<dbReference type="EMBL" id="JBFMVT010000002">
    <property type="protein sequence ID" value="MEW7315305.1"/>
    <property type="molecule type" value="Genomic_DNA"/>
</dbReference>
<accession>A0ABV3NNZ3</accession>
<protein>
    <submittedName>
        <fullName evidence="1">Uncharacterized protein</fullName>
    </submittedName>
</protein>
<dbReference type="EMBL" id="JBFMVT010000002">
    <property type="protein sequence ID" value="MEW7311244.1"/>
    <property type="molecule type" value="Genomic_DNA"/>
</dbReference>
<dbReference type="Proteomes" id="UP001555342">
    <property type="component" value="Unassembled WGS sequence"/>
</dbReference>
<dbReference type="RefSeq" id="WP_367593608.1">
    <property type="nucleotide sequence ID" value="NZ_JBFMVT010000002.1"/>
</dbReference>
<name>A0ABV3NNZ3_9ENTR</name>
<reference evidence="1 3" key="1">
    <citation type="submission" date="2024-07" db="EMBL/GenBank/DDBJ databases">
        <authorList>
            <person name="Wang L."/>
        </authorList>
    </citation>
    <scope>NUCLEOTIDE SEQUENCE [LARGE SCALE GENOMIC DNA]</scope>
    <source>
        <strain evidence="1 3">WL359</strain>
    </source>
</reference>